<proteinExistence type="predicted"/>
<dbReference type="SUPFAM" id="SSF53187">
    <property type="entry name" value="Zn-dependent exopeptidases"/>
    <property type="match status" value="1"/>
</dbReference>
<dbReference type="Gene3D" id="3.30.70.360">
    <property type="match status" value="1"/>
</dbReference>
<dbReference type="Proteomes" id="UP000563151">
    <property type="component" value="Unassembled WGS sequence"/>
</dbReference>
<dbReference type="PIRSF" id="PIRSF005962">
    <property type="entry name" value="Pept_M20D_amidohydro"/>
    <property type="match status" value="1"/>
</dbReference>
<dbReference type="Gene3D" id="3.40.630.10">
    <property type="entry name" value="Zn peptidases"/>
    <property type="match status" value="1"/>
</dbReference>
<dbReference type="PANTHER" id="PTHR11014">
    <property type="entry name" value="PEPTIDASE M20 FAMILY MEMBER"/>
    <property type="match status" value="1"/>
</dbReference>
<dbReference type="SUPFAM" id="SSF55031">
    <property type="entry name" value="Bacterial exopeptidase dimerisation domain"/>
    <property type="match status" value="1"/>
</dbReference>
<evidence type="ECO:0000256" key="2">
    <source>
        <dbReference type="PIRSR" id="PIRSR005962-1"/>
    </source>
</evidence>
<dbReference type="Pfam" id="PF01546">
    <property type="entry name" value="Peptidase_M20"/>
    <property type="match status" value="1"/>
</dbReference>
<name>A0A923J252_CLOTT</name>
<dbReference type="Pfam" id="PF07687">
    <property type="entry name" value="M20_dimer"/>
    <property type="match status" value="1"/>
</dbReference>
<keyword evidence="2" id="KW-0479">Metal-binding</keyword>
<keyword evidence="1" id="KW-0378">Hydrolase</keyword>
<comment type="caution">
    <text evidence="4">The sequence shown here is derived from an EMBL/GenBank/DDBJ whole genome shotgun (WGS) entry which is preliminary data.</text>
</comment>
<dbReference type="GO" id="GO:0019877">
    <property type="term" value="P:diaminopimelate biosynthetic process"/>
    <property type="evidence" value="ECO:0007669"/>
    <property type="project" value="UniProtKB-ARBA"/>
</dbReference>
<feature type="binding site" evidence="2">
    <location>
        <position position="104"/>
    </location>
    <ligand>
        <name>Mn(2+)</name>
        <dbReference type="ChEBI" id="CHEBI:29035"/>
        <label>2</label>
    </ligand>
</feature>
<dbReference type="InterPro" id="IPR002933">
    <property type="entry name" value="Peptidase_M20"/>
</dbReference>
<dbReference type="PANTHER" id="PTHR11014:SF63">
    <property type="entry name" value="METALLOPEPTIDASE, PUTATIVE (AFU_ORTHOLOGUE AFUA_6G09600)-RELATED"/>
    <property type="match status" value="1"/>
</dbReference>
<evidence type="ECO:0000313" key="4">
    <source>
        <dbReference type="EMBL" id="MBC2399897.1"/>
    </source>
</evidence>
<keyword evidence="5" id="KW-1185">Reference proteome</keyword>
<dbReference type="InterPro" id="IPR011650">
    <property type="entry name" value="Peptidase_M20_dimer"/>
</dbReference>
<comment type="cofactor">
    <cofactor evidence="2">
        <name>Mn(2+)</name>
        <dbReference type="ChEBI" id="CHEBI:29035"/>
    </cofactor>
    <text evidence="2">The Mn(2+) ion enhances activity.</text>
</comment>
<evidence type="ECO:0000256" key="1">
    <source>
        <dbReference type="ARBA" id="ARBA00022801"/>
    </source>
</evidence>
<feature type="binding site" evidence="2">
    <location>
        <position position="140"/>
    </location>
    <ligand>
        <name>Mn(2+)</name>
        <dbReference type="ChEBI" id="CHEBI:29035"/>
        <label>2</label>
    </ligand>
</feature>
<dbReference type="GO" id="GO:0046872">
    <property type="term" value="F:metal ion binding"/>
    <property type="evidence" value="ECO:0007669"/>
    <property type="project" value="UniProtKB-KW"/>
</dbReference>
<dbReference type="EMBL" id="JAAZWO010000039">
    <property type="protein sequence ID" value="MBC2399897.1"/>
    <property type="molecule type" value="Genomic_DNA"/>
</dbReference>
<organism evidence="4 5">
    <name type="scientific">Clostridium tetanomorphum</name>
    <dbReference type="NCBI Taxonomy" id="1553"/>
    <lineage>
        <taxon>Bacteria</taxon>
        <taxon>Bacillati</taxon>
        <taxon>Bacillota</taxon>
        <taxon>Clostridia</taxon>
        <taxon>Eubacteriales</taxon>
        <taxon>Clostridiaceae</taxon>
        <taxon>Clostridium</taxon>
    </lineage>
</organism>
<gene>
    <name evidence="4" type="ORF">HGG79_19330</name>
</gene>
<dbReference type="GO" id="GO:0050118">
    <property type="term" value="F:N-acetyldiaminopimelate deacetylase activity"/>
    <property type="evidence" value="ECO:0007669"/>
    <property type="project" value="UniProtKB-ARBA"/>
</dbReference>
<dbReference type="RefSeq" id="WP_035145816.1">
    <property type="nucleotide sequence ID" value="NZ_JAAZWO010000039.1"/>
</dbReference>
<feature type="binding site" evidence="2">
    <location>
        <position position="168"/>
    </location>
    <ligand>
        <name>Mn(2+)</name>
        <dbReference type="ChEBI" id="CHEBI:29035"/>
        <label>2</label>
    </ligand>
</feature>
<evidence type="ECO:0000313" key="5">
    <source>
        <dbReference type="Proteomes" id="UP000563151"/>
    </source>
</evidence>
<sequence length="394" mass="43568">MVNEKVEELIKKELDLIIRVRRDIHTHPELGMKEHRTAKVIYDNLKNMGLEIEGEVGKTGVVALLKGKETGKTLLLRADMDALPIDELTDLPFKSQNKGIMHACGHDMHTSILLGTARVLSQMKGYINGNVKFVFQPAEECNPTGGANYMIEDGVLESPRVDGAVALHVWDLPLGKIALKKGVMMAQSDRIFIKIKGKSAHGSAPHQGIDAILGAAYVITALQTIVSRNINPLESAVITLGIINGGYRYNVVADEVNLEGTVRTFNSNVAEYVPKRIEEVIKNTCYALGCDYEFKYVNGYPLTENDDKLTEIVIKALKQSIGDENVIITNKPATGAEDFSFFNKHVPCTFMWLGCRSKINENRCILHNPNFICDEGAIPIGIKALCDVVFQFLK</sequence>
<dbReference type="NCBIfam" id="TIGR01891">
    <property type="entry name" value="amidohydrolases"/>
    <property type="match status" value="1"/>
</dbReference>
<dbReference type="FunFam" id="3.30.70.360:FF:000001">
    <property type="entry name" value="N-acetyldiaminopimelate deacetylase"/>
    <property type="match status" value="1"/>
</dbReference>
<feature type="domain" description="Peptidase M20 dimerisation" evidence="3">
    <location>
        <begin position="193"/>
        <end position="285"/>
    </location>
</feature>
<dbReference type="InterPro" id="IPR017439">
    <property type="entry name" value="Amidohydrolase"/>
</dbReference>
<accession>A0A923J252</accession>
<dbReference type="AlphaFoldDB" id="A0A923J252"/>
<feature type="binding site" evidence="2">
    <location>
        <position position="106"/>
    </location>
    <ligand>
        <name>Mn(2+)</name>
        <dbReference type="ChEBI" id="CHEBI:29035"/>
        <label>2</label>
    </ligand>
</feature>
<reference evidence="4 5" key="1">
    <citation type="submission" date="2020-04" db="EMBL/GenBank/DDBJ databases">
        <title>Genomic insights into acetone-butanol-ethanol (ABE) fermentation by sequencing solventogenic clostridia strains.</title>
        <authorList>
            <person name="Brown S."/>
        </authorList>
    </citation>
    <scope>NUCLEOTIDE SEQUENCE [LARGE SCALE GENOMIC DNA]</scope>
    <source>
        <strain evidence="4 5">DJ011</strain>
    </source>
</reference>
<evidence type="ECO:0000259" key="3">
    <source>
        <dbReference type="Pfam" id="PF07687"/>
    </source>
</evidence>
<dbReference type="InterPro" id="IPR036264">
    <property type="entry name" value="Bact_exopeptidase_dim_dom"/>
</dbReference>
<protein>
    <submittedName>
        <fullName evidence="4">Amidohydrolase</fullName>
    </submittedName>
</protein>
<keyword evidence="2" id="KW-0464">Manganese</keyword>
<dbReference type="CDD" id="cd08021">
    <property type="entry name" value="M20_Acy1_YhaA-like"/>
    <property type="match status" value="1"/>
</dbReference>
<feature type="binding site" evidence="2">
    <location>
        <position position="367"/>
    </location>
    <ligand>
        <name>Mn(2+)</name>
        <dbReference type="ChEBI" id="CHEBI:29035"/>
        <label>2</label>
    </ligand>
</feature>